<evidence type="ECO:0000313" key="3">
    <source>
        <dbReference type="Proteomes" id="UP000049023"/>
    </source>
</evidence>
<feature type="region of interest" description="Disordered" evidence="1">
    <location>
        <begin position="106"/>
        <end position="142"/>
    </location>
</feature>
<protein>
    <submittedName>
        <fullName evidence="2">Uncharacterized protein</fullName>
    </submittedName>
</protein>
<evidence type="ECO:0000313" key="2">
    <source>
        <dbReference type="EMBL" id="CKR93476.1"/>
    </source>
</evidence>
<proteinExistence type="predicted"/>
<evidence type="ECO:0000256" key="1">
    <source>
        <dbReference type="SAM" id="MobiDB-lite"/>
    </source>
</evidence>
<accession>A0A655IJ86</accession>
<name>A0A655IJ86_MYCTX</name>
<dbReference type="AlphaFoldDB" id="A0A655IJ86"/>
<dbReference type="Proteomes" id="UP000049023">
    <property type="component" value="Unassembled WGS sequence"/>
</dbReference>
<reference evidence="2 3" key="1">
    <citation type="submission" date="2015-03" db="EMBL/GenBank/DDBJ databases">
        <authorList>
            <consortium name="Pathogen Informatics"/>
        </authorList>
    </citation>
    <scope>NUCLEOTIDE SEQUENCE [LARGE SCALE GENOMIC DNA]</scope>
    <source>
        <strain evidence="2 3">Bir 187</strain>
    </source>
</reference>
<organism evidence="2 3">
    <name type="scientific">Mycobacterium tuberculosis</name>
    <dbReference type="NCBI Taxonomy" id="1773"/>
    <lineage>
        <taxon>Bacteria</taxon>
        <taxon>Bacillati</taxon>
        <taxon>Actinomycetota</taxon>
        <taxon>Actinomycetes</taxon>
        <taxon>Mycobacteriales</taxon>
        <taxon>Mycobacteriaceae</taxon>
        <taxon>Mycobacterium</taxon>
        <taxon>Mycobacterium tuberculosis complex</taxon>
    </lineage>
</organism>
<feature type="compositionally biased region" description="Basic and acidic residues" evidence="1">
    <location>
        <begin position="1"/>
        <end position="12"/>
    </location>
</feature>
<gene>
    <name evidence="2" type="ORF">ERS027661_02349</name>
</gene>
<dbReference type="EMBL" id="CNFU01000488">
    <property type="protein sequence ID" value="CKR93476.1"/>
    <property type="molecule type" value="Genomic_DNA"/>
</dbReference>
<sequence length="380" mass="41496">MGALGRRGDRERHRGHHRVGGRGAATLQIATNGTGHTRQKDVVDGDAQRLAHLANLGERERFAGEPPAARQPALKRARRCGAVERGRDAPVAVFGELPFDAHPITNGPHGRRDLAEPGGQVPQGPTEALPGGRQRRRLPRGRNHGGLVRRVVVERGEHVQHADAVGVGVVQQRDQGDAAAVEALDHPGLPQRAVAIQRVGVDLLDERAEFRHPARGGTDDPAHVRVEVEFGILDPDRVMQAQRCGQVPQPEDRKQVGALLEHLPRLRPRPAVRVGRRVEHADLEGVVVGAAAVEIQHQRVNAVEPAHHRPLWIRGWWKLVSARSRPECSCRPADPGSPGSPVRGCRWWSRVRPASAGRRRRGAAAARCRIADCRNRTASP</sequence>
<feature type="region of interest" description="Disordered" evidence="1">
    <location>
        <begin position="1"/>
        <end position="40"/>
    </location>
</feature>
<feature type="compositionally biased region" description="Basic residues" evidence="1">
    <location>
        <begin position="133"/>
        <end position="142"/>
    </location>
</feature>